<accession>A0A1F7I8N9</accession>
<dbReference type="PANTHER" id="PTHR19328">
    <property type="entry name" value="HEDGEHOG-INTERACTING PROTEIN"/>
    <property type="match status" value="1"/>
</dbReference>
<proteinExistence type="predicted"/>
<dbReference type="AlphaFoldDB" id="A0A1F7I8N9"/>
<name>A0A1F7I8N9_9BACT</name>
<reference evidence="2 3" key="1">
    <citation type="journal article" date="2016" name="Nat. Commun.">
        <title>Thousands of microbial genomes shed light on interconnected biogeochemical processes in an aquifer system.</title>
        <authorList>
            <person name="Anantharaman K."/>
            <person name="Brown C.T."/>
            <person name="Hug L.A."/>
            <person name="Sharon I."/>
            <person name="Castelle C.J."/>
            <person name="Probst A.J."/>
            <person name="Thomas B.C."/>
            <person name="Singh A."/>
            <person name="Wilkins M.J."/>
            <person name="Karaoz U."/>
            <person name="Brodie E.L."/>
            <person name="Williams K.H."/>
            <person name="Hubbard S.S."/>
            <person name="Banfield J.F."/>
        </authorList>
    </citation>
    <scope>NUCLEOTIDE SEQUENCE [LARGE SCALE GENOMIC DNA]</scope>
</reference>
<evidence type="ECO:0000313" key="2">
    <source>
        <dbReference type="EMBL" id="OGK39728.1"/>
    </source>
</evidence>
<evidence type="ECO:0000259" key="1">
    <source>
        <dbReference type="Pfam" id="PF07995"/>
    </source>
</evidence>
<dbReference type="Pfam" id="PF07995">
    <property type="entry name" value="GSDH"/>
    <property type="match status" value="1"/>
</dbReference>
<dbReference type="InterPro" id="IPR012938">
    <property type="entry name" value="Glc/Sorbosone_DH"/>
</dbReference>
<dbReference type="InterPro" id="IPR011041">
    <property type="entry name" value="Quinoprot_gluc/sorb_DH_b-prop"/>
</dbReference>
<dbReference type="PANTHER" id="PTHR19328:SF13">
    <property type="entry name" value="HIPL1 PROTEIN"/>
    <property type="match status" value="1"/>
</dbReference>
<feature type="domain" description="Glucose/Sorbosone dehydrogenase" evidence="1">
    <location>
        <begin position="5"/>
        <end position="223"/>
    </location>
</feature>
<comment type="caution">
    <text evidence="2">The sequence shown here is derived from an EMBL/GenBank/DDBJ whole genome shotgun (WGS) entry which is preliminary data.</text>
</comment>
<sequence length="241" mass="26810">MRYTELDGKLSEEKIIVDQIPGNSNHNGGRIKFGPDKNLYITTGDAQEPSLAQNKNSLAGKILRVTDNGQPVTDNPFGNRTYTYGHRNPQGIDWDDSGRLWATEHGRSGIQSGLDELNLIEPGKNYGWPEIQGDESRSDMETPVINSGTNITWAPSGAAFIGDSLFFGGLRGQTLYEAFYKTNVQFKKADIKEHFKGDFGRIREVIKGPDGMLYITTSNRDGRGFPKENDDKIIRINPAKL</sequence>
<organism evidence="2 3">
    <name type="scientific">Candidatus Roizmanbacteria bacterium RIFCSPLOWO2_01_FULL_35_13</name>
    <dbReference type="NCBI Taxonomy" id="1802055"/>
    <lineage>
        <taxon>Bacteria</taxon>
        <taxon>Candidatus Roizmaniibacteriota</taxon>
    </lineage>
</organism>
<protein>
    <recommendedName>
        <fullName evidence="1">Glucose/Sorbosone dehydrogenase domain-containing protein</fullName>
    </recommendedName>
</protein>
<dbReference type="Proteomes" id="UP000179270">
    <property type="component" value="Unassembled WGS sequence"/>
</dbReference>
<dbReference type="SUPFAM" id="SSF50952">
    <property type="entry name" value="Soluble quinoprotein glucose dehydrogenase"/>
    <property type="match status" value="1"/>
</dbReference>
<dbReference type="Gene3D" id="2.120.10.30">
    <property type="entry name" value="TolB, C-terminal domain"/>
    <property type="match status" value="1"/>
</dbReference>
<dbReference type="STRING" id="1802055.A3A74_04510"/>
<dbReference type="EMBL" id="MGAF01000045">
    <property type="protein sequence ID" value="OGK39728.1"/>
    <property type="molecule type" value="Genomic_DNA"/>
</dbReference>
<dbReference type="InterPro" id="IPR011042">
    <property type="entry name" value="6-blade_b-propeller_TolB-like"/>
</dbReference>
<gene>
    <name evidence="2" type="ORF">A3A74_04510</name>
</gene>
<evidence type="ECO:0000313" key="3">
    <source>
        <dbReference type="Proteomes" id="UP000179270"/>
    </source>
</evidence>